<proteinExistence type="predicted"/>
<dbReference type="EMBL" id="HACG01049666">
    <property type="protein sequence ID" value="CEK96531.1"/>
    <property type="molecule type" value="Transcribed_RNA"/>
</dbReference>
<name>A0A0B7BW05_9EUPU</name>
<dbReference type="AlphaFoldDB" id="A0A0B7BW05"/>
<dbReference type="Gene3D" id="1.10.555.10">
    <property type="entry name" value="Rho GTPase activation protein"/>
    <property type="match status" value="1"/>
</dbReference>
<accession>A0A0B7BW05</accession>
<evidence type="ECO:0000256" key="1">
    <source>
        <dbReference type="SAM" id="MobiDB-lite"/>
    </source>
</evidence>
<organism evidence="3">
    <name type="scientific">Arion vulgaris</name>
    <dbReference type="NCBI Taxonomy" id="1028688"/>
    <lineage>
        <taxon>Eukaryota</taxon>
        <taxon>Metazoa</taxon>
        <taxon>Spiralia</taxon>
        <taxon>Lophotrochozoa</taxon>
        <taxon>Mollusca</taxon>
        <taxon>Gastropoda</taxon>
        <taxon>Heterobranchia</taxon>
        <taxon>Euthyneura</taxon>
        <taxon>Panpulmonata</taxon>
        <taxon>Eupulmonata</taxon>
        <taxon>Stylommatophora</taxon>
        <taxon>Helicina</taxon>
        <taxon>Arionoidea</taxon>
        <taxon>Arionidae</taxon>
        <taxon>Arion</taxon>
    </lineage>
</organism>
<protein>
    <recommendedName>
        <fullName evidence="2">Rho-GAP domain-containing protein</fullName>
    </recommendedName>
</protein>
<dbReference type="SMART" id="SM00324">
    <property type="entry name" value="RhoGAP"/>
    <property type="match status" value="1"/>
</dbReference>
<dbReference type="CDD" id="cd00159">
    <property type="entry name" value="RhoGAP"/>
    <property type="match status" value="1"/>
</dbReference>
<feature type="region of interest" description="Disordered" evidence="1">
    <location>
        <begin position="472"/>
        <end position="504"/>
    </location>
</feature>
<feature type="region of interest" description="Disordered" evidence="1">
    <location>
        <begin position="199"/>
        <end position="222"/>
    </location>
</feature>
<dbReference type="GO" id="GO:0007165">
    <property type="term" value="P:signal transduction"/>
    <property type="evidence" value="ECO:0007669"/>
    <property type="project" value="InterPro"/>
</dbReference>
<evidence type="ECO:0000313" key="3">
    <source>
        <dbReference type="EMBL" id="CEK96531.1"/>
    </source>
</evidence>
<feature type="compositionally biased region" description="Acidic residues" evidence="1">
    <location>
        <begin position="472"/>
        <end position="500"/>
    </location>
</feature>
<evidence type="ECO:0000259" key="2">
    <source>
        <dbReference type="PROSITE" id="PS50238"/>
    </source>
</evidence>
<dbReference type="SUPFAM" id="SSF48350">
    <property type="entry name" value="GTPase activation domain, GAP"/>
    <property type="match status" value="1"/>
</dbReference>
<feature type="compositionally biased region" description="Polar residues" evidence="1">
    <location>
        <begin position="391"/>
        <end position="401"/>
    </location>
</feature>
<feature type="non-terminal residue" evidence="3">
    <location>
        <position position="1"/>
    </location>
</feature>
<dbReference type="GO" id="GO:0005096">
    <property type="term" value="F:GTPase activator activity"/>
    <property type="evidence" value="ECO:0007669"/>
    <property type="project" value="TreeGrafter"/>
</dbReference>
<dbReference type="Pfam" id="PF00620">
    <property type="entry name" value="RhoGAP"/>
    <property type="match status" value="1"/>
</dbReference>
<gene>
    <name evidence="3" type="primary">ORF212408</name>
</gene>
<dbReference type="PANTHER" id="PTHR23179:SF27">
    <property type="entry name" value="RHO GTPASE ACTIVATING PROTEIN AT 71E, ISOFORM D"/>
    <property type="match status" value="1"/>
</dbReference>
<dbReference type="PANTHER" id="PTHR23179">
    <property type="entry name" value="T-CELL ACTIVATION RHO GTPASE ACTIVATING PROTEIN-RELATED"/>
    <property type="match status" value="1"/>
</dbReference>
<dbReference type="InterPro" id="IPR000198">
    <property type="entry name" value="RhoGAP_dom"/>
</dbReference>
<reference evidence="3" key="1">
    <citation type="submission" date="2014-12" db="EMBL/GenBank/DDBJ databases">
        <title>Insight into the proteome of Arion vulgaris.</title>
        <authorList>
            <person name="Aradska J."/>
            <person name="Bulat T."/>
            <person name="Smidak R."/>
            <person name="Sarate P."/>
            <person name="Gangsoo J."/>
            <person name="Sialana F."/>
            <person name="Bilban M."/>
            <person name="Lubec G."/>
        </authorList>
    </citation>
    <scope>NUCLEOTIDE SEQUENCE</scope>
    <source>
        <tissue evidence="3">Skin</tissue>
    </source>
</reference>
<dbReference type="InterPro" id="IPR008936">
    <property type="entry name" value="Rho_GTPase_activation_prot"/>
</dbReference>
<feature type="domain" description="Rho-GAP" evidence="2">
    <location>
        <begin position="1"/>
        <end position="150"/>
    </location>
</feature>
<feature type="region of interest" description="Disordered" evidence="1">
    <location>
        <begin position="386"/>
        <end position="409"/>
    </location>
</feature>
<sequence length="641" mass="71522">VFRRPGNPNDTRRIVKWLTEGKQVVYANYSFYTLASVVKKFLLKIPGGVFTTEGEEQLLQVLTLDQKIEQIEAVHSFMETLTPAHQKLIALLFGTWYRIVTYQAQNCMSVEALSRSVAGSMFHTCAEDPAKVEKASRIMQFLIDNYSVESMFGHDNIRFFSETTHTGIHIPEFYQHSYVPDTQPSPLRTDFIEVVRLETEETEQENQGLGSDRECSESPPPALLRCSRDSKGSNESQLMINTSTLSAPEVSLVPSPEVSKRPKSLEDSLNEVRSHYQNRCISRFNSVKRKQLERLRQRSDWFLSPLVRERNNSRKGKTELWLSLYSNNNTRSSSPHYRGNGNSNCQNSNGNNNHIMNNRVLQQKNSGNSTVTKASSENAVAETFSDGDSVFTDNTSRSESPASEPVWSHTQKICSQNVVHSDTIAEFVPADLNLNEMGSSADLSLGSFCSASGHLVELSPLFVRSNVFDEEEEVEAKENVEEEDDDDDSTTPAEVQEEDNTLMASSIPDLQAQSITEDRFMLSQDSDKDVAVDTFNEGLTDVQLKMLQDVGQTCDLRTVESTEDEIQGQQHPTQEILYNLDQGAEVADTNVLMEAGGSVEKIGVLEQGAEQGDKMVLTEEGVKGSLNSVLEYCCEGASTDS</sequence>
<dbReference type="PROSITE" id="PS50238">
    <property type="entry name" value="RHOGAP"/>
    <property type="match status" value="1"/>
</dbReference>